<dbReference type="RefSeq" id="WP_015298975.1">
    <property type="nucleotide sequence ID" value="NC_019962.1"/>
</dbReference>
<dbReference type="KEGG" id="npe:Natpe_1973"/>
<sequence length="49" mass="5481">MENVVIDGNEYAVQTFEDSDEGGQLQNGIQLTIEQDNNGKQRASVWEIP</sequence>
<dbReference type="HOGENOM" id="CLU_3130947_0_0_2"/>
<reference evidence="2" key="1">
    <citation type="submission" date="2012-02" db="EMBL/GenBank/DDBJ databases">
        <title>Complete sequence of chromosome of Natrinema pellirubrum DSM 15624.</title>
        <authorList>
            <person name="Lucas S."/>
            <person name="Han J."/>
            <person name="Lapidus A."/>
            <person name="Cheng J.-F."/>
            <person name="Goodwin L."/>
            <person name="Pitluck S."/>
            <person name="Peters L."/>
            <person name="Teshima H."/>
            <person name="Detter J.C."/>
            <person name="Han C."/>
            <person name="Tapia R."/>
            <person name="Land M."/>
            <person name="Hauser L."/>
            <person name="Kyrpides N."/>
            <person name="Ivanova N."/>
            <person name="Pagani I."/>
            <person name="Sproer C."/>
            <person name="Anderson I."/>
            <person name="Woyke T."/>
        </authorList>
    </citation>
    <scope>NUCLEOTIDE SEQUENCE [LARGE SCALE GENOMIC DNA]</scope>
    <source>
        <strain evidence="2">DSM 15624 / JCM 10476 / NCIMB 786</strain>
    </source>
</reference>
<dbReference type="Proteomes" id="UP000010843">
    <property type="component" value="Chromosome"/>
</dbReference>
<gene>
    <name evidence="1" type="ordered locus">Natpe_1973</name>
</gene>
<name>L0JKN7_NATP1</name>
<dbReference type="EMBL" id="CP003372">
    <property type="protein sequence ID" value="AGB31814.1"/>
    <property type="molecule type" value="Genomic_DNA"/>
</dbReference>
<evidence type="ECO:0000313" key="2">
    <source>
        <dbReference type="Proteomes" id="UP000010843"/>
    </source>
</evidence>
<organism evidence="1 2">
    <name type="scientific">Natrinema pellirubrum (strain DSM 15624 / CIP 106293 / JCM 10476 / NCIMB 786 / 157)</name>
    <dbReference type="NCBI Taxonomy" id="797303"/>
    <lineage>
        <taxon>Archaea</taxon>
        <taxon>Methanobacteriati</taxon>
        <taxon>Methanobacteriota</taxon>
        <taxon>Stenosarchaea group</taxon>
        <taxon>Halobacteria</taxon>
        <taxon>Halobacteriales</taxon>
        <taxon>Natrialbaceae</taxon>
        <taxon>Natrinema</taxon>
    </lineage>
</organism>
<proteinExistence type="predicted"/>
<dbReference type="GeneID" id="43321527"/>
<evidence type="ECO:0000313" key="1">
    <source>
        <dbReference type="EMBL" id="AGB31814.1"/>
    </source>
</evidence>
<protein>
    <submittedName>
        <fullName evidence="1">Uncharacterized protein</fullName>
    </submittedName>
</protein>
<dbReference type="AlphaFoldDB" id="L0JKN7"/>
<accession>L0JKN7</accession>